<sequence length="296" mass="31967">MSLDDLHKEQEVDQLTSDLSGPISSDLETEVADWFLLVLLVSEGTRTMGRRQDETEAGRSAAELQTADGLQRLLISVKRGQHKRSCTRSLNIDETEVLILGPDTCTSMHLGPLTLNREPSDCELHNHISCEFCSSGNSNLGIEKKSSCLDFCNSLYTCLSSFKSSCLREIEANLGAQGAGGLPGIVLCYVLPVLTVSACSILTSMCTPDHGGASFISLGHFPRSPLVADQLETCGTKDSYMTCEPGSQPCDMILFISTFELQTPRSSSGVALLRVVMEHLARRPPAESGSNLLGIH</sequence>
<feature type="compositionally biased region" description="Basic and acidic residues" evidence="1">
    <location>
        <begin position="1"/>
        <end position="11"/>
    </location>
</feature>
<reference evidence="2" key="1">
    <citation type="submission" date="2020-03" db="EMBL/GenBank/DDBJ databases">
        <authorList>
            <person name="Weist P."/>
        </authorList>
    </citation>
    <scope>NUCLEOTIDE SEQUENCE</scope>
</reference>
<dbReference type="Proteomes" id="UP001153269">
    <property type="component" value="Unassembled WGS sequence"/>
</dbReference>
<gene>
    <name evidence="2" type="ORF">PLEPLA_LOCUS43440</name>
</gene>
<protein>
    <submittedName>
        <fullName evidence="2">Uncharacterized protein</fullName>
    </submittedName>
</protein>
<evidence type="ECO:0000313" key="3">
    <source>
        <dbReference type="Proteomes" id="UP001153269"/>
    </source>
</evidence>
<evidence type="ECO:0000256" key="1">
    <source>
        <dbReference type="SAM" id="MobiDB-lite"/>
    </source>
</evidence>
<name>A0A9N7VRX7_PLEPL</name>
<accession>A0A9N7VRX7</accession>
<feature type="compositionally biased region" description="Polar residues" evidence="1">
    <location>
        <begin position="13"/>
        <end position="22"/>
    </location>
</feature>
<dbReference type="EMBL" id="CADEAL010004266">
    <property type="protein sequence ID" value="CAB1455659.1"/>
    <property type="molecule type" value="Genomic_DNA"/>
</dbReference>
<organism evidence="2 3">
    <name type="scientific">Pleuronectes platessa</name>
    <name type="common">European plaice</name>
    <dbReference type="NCBI Taxonomy" id="8262"/>
    <lineage>
        <taxon>Eukaryota</taxon>
        <taxon>Metazoa</taxon>
        <taxon>Chordata</taxon>
        <taxon>Craniata</taxon>
        <taxon>Vertebrata</taxon>
        <taxon>Euteleostomi</taxon>
        <taxon>Actinopterygii</taxon>
        <taxon>Neopterygii</taxon>
        <taxon>Teleostei</taxon>
        <taxon>Neoteleostei</taxon>
        <taxon>Acanthomorphata</taxon>
        <taxon>Carangaria</taxon>
        <taxon>Pleuronectiformes</taxon>
        <taxon>Pleuronectoidei</taxon>
        <taxon>Pleuronectidae</taxon>
        <taxon>Pleuronectes</taxon>
    </lineage>
</organism>
<dbReference type="AlphaFoldDB" id="A0A9N7VRX7"/>
<feature type="region of interest" description="Disordered" evidence="1">
    <location>
        <begin position="1"/>
        <end position="22"/>
    </location>
</feature>
<keyword evidence="3" id="KW-1185">Reference proteome</keyword>
<proteinExistence type="predicted"/>
<comment type="caution">
    <text evidence="2">The sequence shown here is derived from an EMBL/GenBank/DDBJ whole genome shotgun (WGS) entry which is preliminary data.</text>
</comment>
<evidence type="ECO:0000313" key="2">
    <source>
        <dbReference type="EMBL" id="CAB1455659.1"/>
    </source>
</evidence>